<reference evidence="1 2" key="1">
    <citation type="submission" date="2016-10" db="EMBL/GenBank/DDBJ databases">
        <title>An insight into ecological interactions, comparative genomics and biogeography of Pseudoalteromonas phages.</title>
        <authorList>
            <person name="Lara E."/>
            <person name="Vaque D."/>
            <person name="Sa E.L."/>
            <person name="Salazar G."/>
            <person name="Sanchez P."/>
            <person name="Duhaime M.B."/>
            <person name="Ignacio-Espinoza J."/>
            <person name="Santos F."/>
            <person name="Roux S."/>
            <person name="Anton J."/>
            <person name="Sullivan M.B."/>
            <person name="Acinas S.G."/>
        </authorList>
    </citation>
    <scope>NUCLEOTIDE SEQUENCE [LARGE SCALE GENOMIC DNA]</scope>
    <source>
        <strain evidence="1 2">C5a</strain>
    </source>
</reference>
<name>A0A1L5C2C7_9CAUD</name>
<evidence type="ECO:0000313" key="2">
    <source>
        <dbReference type="Proteomes" id="UP000222283"/>
    </source>
</evidence>
<dbReference type="Pfam" id="PF10963">
    <property type="entry name" value="Phage_TAC_10"/>
    <property type="match status" value="1"/>
</dbReference>
<protein>
    <recommendedName>
        <fullName evidence="3">Phage protein</fullName>
    </recommendedName>
</protein>
<evidence type="ECO:0000313" key="1">
    <source>
        <dbReference type="EMBL" id="APM00249.1"/>
    </source>
</evidence>
<dbReference type="InterPro" id="IPR024406">
    <property type="entry name" value="TAC-10"/>
</dbReference>
<dbReference type="Proteomes" id="UP000222283">
    <property type="component" value="Segment"/>
</dbReference>
<sequence length="88" mass="9582">MKQAIILTIAATDFTFNMTVQDHSDFVDLVARGGSMTAASHNMVMRTINDKQKADLKKVLESSPGSELQIASTLKAEFSPVLEIAVKK</sequence>
<proteinExistence type="predicted"/>
<dbReference type="EMBL" id="KY045851">
    <property type="protein sequence ID" value="APM00249.1"/>
    <property type="molecule type" value="Genomic_DNA"/>
</dbReference>
<evidence type="ECO:0008006" key="3">
    <source>
        <dbReference type="Google" id="ProtNLM"/>
    </source>
</evidence>
<keyword evidence="2" id="KW-1185">Reference proteome</keyword>
<accession>A0A1L5C2C7</accession>
<gene>
    <name evidence="1" type="ORF">C5a_39</name>
</gene>
<organism evidence="1 2">
    <name type="scientific">Pseudoalteromonas phage C5a</name>
    <dbReference type="NCBI Taxonomy" id="1916107"/>
    <lineage>
        <taxon>Viruses</taxon>
        <taxon>Duplodnaviria</taxon>
        <taxon>Heunggongvirae</taxon>
        <taxon>Uroviricota</taxon>
        <taxon>Caudoviricetes</taxon>
        <taxon>Peduoviridae</taxon>
        <taxon>Catalunyavirus</taxon>
        <taxon>Catalunyavirus C5a</taxon>
    </lineage>
</organism>